<keyword evidence="3" id="KW-0539">Nucleus</keyword>
<organism evidence="6 7">
    <name type="scientific">Ephemerocybe angulata</name>
    <dbReference type="NCBI Taxonomy" id="980116"/>
    <lineage>
        <taxon>Eukaryota</taxon>
        <taxon>Fungi</taxon>
        <taxon>Dikarya</taxon>
        <taxon>Basidiomycota</taxon>
        <taxon>Agaricomycotina</taxon>
        <taxon>Agaricomycetes</taxon>
        <taxon>Agaricomycetidae</taxon>
        <taxon>Agaricales</taxon>
        <taxon>Agaricineae</taxon>
        <taxon>Psathyrellaceae</taxon>
        <taxon>Ephemerocybe</taxon>
    </lineage>
</organism>
<dbReference type="EMBL" id="JACGCI010000020">
    <property type="protein sequence ID" value="KAF6757998.1"/>
    <property type="molecule type" value="Genomic_DNA"/>
</dbReference>
<dbReference type="OrthoDB" id="6247875at2759"/>
<comment type="caution">
    <text evidence="6">The sequence shown here is derived from an EMBL/GenBank/DDBJ whole genome shotgun (WGS) entry which is preliminary data.</text>
</comment>
<dbReference type="SMART" id="SM00398">
    <property type="entry name" value="HMG"/>
    <property type="match status" value="1"/>
</dbReference>
<dbReference type="PANTHER" id="PTHR10270">
    <property type="entry name" value="SOX TRANSCRIPTION FACTOR"/>
    <property type="match status" value="1"/>
</dbReference>
<sequence length="373" mass="41631">MMMEYYQTTPLGYHNVDPTFDTNWPIDYANTGCDSPESTYSDYSYASAPARSPTPPSSRATNAQKRRTSQPSARRQTRKKRPGYIARPPNAFIIFRSDFWAAEKLKPQPVERNNADISRIVGHCWNSMDAAQKKVYYDRAAQLREMHRLKYPEYRLKPAARRPRAQKMKSGVVIEQEEKCRRLASAIIGEAHQLDFSSLSFQCLHEYTRSEVNQLSSPDLDASFSTSHLAPRALATQVAASIPIRPGHACFNTPETKPQPELLALAATLQSLATGDAFDSSPFEFGIPAADLTAYPPLAFLDHDFSDAENWDAIFASDPYSQTTLVDSLFSVDLFQSMSIGGEVDVSSYLGPVDNPTEGPKADFQQFEGLGYQ</sequence>
<protein>
    <recommendedName>
        <fullName evidence="5">HMG box domain-containing protein</fullName>
    </recommendedName>
</protein>
<name>A0A8H6M6V1_9AGAR</name>
<dbReference type="PROSITE" id="PS50118">
    <property type="entry name" value="HMG_BOX_2"/>
    <property type="match status" value="1"/>
</dbReference>
<dbReference type="GO" id="GO:0001228">
    <property type="term" value="F:DNA-binding transcription activator activity, RNA polymerase II-specific"/>
    <property type="evidence" value="ECO:0007669"/>
    <property type="project" value="TreeGrafter"/>
</dbReference>
<proteinExistence type="predicted"/>
<evidence type="ECO:0000313" key="7">
    <source>
        <dbReference type="Proteomes" id="UP000521943"/>
    </source>
</evidence>
<dbReference type="GO" id="GO:0030154">
    <property type="term" value="P:cell differentiation"/>
    <property type="evidence" value="ECO:0007669"/>
    <property type="project" value="TreeGrafter"/>
</dbReference>
<dbReference type="InterPro" id="IPR050140">
    <property type="entry name" value="SRY-related_HMG-box_TF-like"/>
</dbReference>
<keyword evidence="2" id="KW-0804">Transcription</keyword>
<keyword evidence="1 3" id="KW-0238">DNA-binding</keyword>
<dbReference type="CDD" id="cd01389">
    <property type="entry name" value="HMG-box_ROX1-like"/>
    <property type="match status" value="1"/>
</dbReference>
<feature type="compositionally biased region" description="Low complexity" evidence="4">
    <location>
        <begin position="40"/>
        <end position="61"/>
    </location>
</feature>
<dbReference type="Gene3D" id="1.10.30.10">
    <property type="entry name" value="High mobility group box domain"/>
    <property type="match status" value="1"/>
</dbReference>
<dbReference type="InterPro" id="IPR009071">
    <property type="entry name" value="HMG_box_dom"/>
</dbReference>
<evidence type="ECO:0000256" key="2">
    <source>
        <dbReference type="ARBA" id="ARBA00023163"/>
    </source>
</evidence>
<evidence type="ECO:0000256" key="3">
    <source>
        <dbReference type="PROSITE-ProRule" id="PRU00267"/>
    </source>
</evidence>
<evidence type="ECO:0000313" key="6">
    <source>
        <dbReference type="EMBL" id="KAF6757998.1"/>
    </source>
</evidence>
<accession>A0A8H6M6V1</accession>
<feature type="region of interest" description="Disordered" evidence="4">
    <location>
        <begin position="40"/>
        <end position="83"/>
    </location>
</feature>
<dbReference type="AlphaFoldDB" id="A0A8H6M6V1"/>
<dbReference type="PANTHER" id="PTHR10270:SF161">
    <property type="entry name" value="SEX-DETERMINING REGION Y PROTEIN"/>
    <property type="match status" value="1"/>
</dbReference>
<evidence type="ECO:0000256" key="1">
    <source>
        <dbReference type="ARBA" id="ARBA00023125"/>
    </source>
</evidence>
<feature type="domain" description="HMG box" evidence="5">
    <location>
        <begin position="85"/>
        <end position="155"/>
    </location>
</feature>
<feature type="DNA-binding region" description="HMG box" evidence="3">
    <location>
        <begin position="85"/>
        <end position="155"/>
    </location>
</feature>
<dbReference type="SUPFAM" id="SSF47095">
    <property type="entry name" value="HMG-box"/>
    <property type="match status" value="1"/>
</dbReference>
<dbReference type="Pfam" id="PF00505">
    <property type="entry name" value="HMG_box"/>
    <property type="match status" value="1"/>
</dbReference>
<dbReference type="InterPro" id="IPR036910">
    <property type="entry name" value="HMG_box_dom_sf"/>
</dbReference>
<dbReference type="GO" id="GO:0005634">
    <property type="term" value="C:nucleus"/>
    <property type="evidence" value="ECO:0007669"/>
    <property type="project" value="UniProtKB-UniRule"/>
</dbReference>
<dbReference type="GO" id="GO:0000978">
    <property type="term" value="F:RNA polymerase II cis-regulatory region sequence-specific DNA binding"/>
    <property type="evidence" value="ECO:0007669"/>
    <property type="project" value="TreeGrafter"/>
</dbReference>
<gene>
    <name evidence="6" type="ORF">DFP72DRAFT_889608</name>
</gene>
<dbReference type="Proteomes" id="UP000521943">
    <property type="component" value="Unassembled WGS sequence"/>
</dbReference>
<evidence type="ECO:0000259" key="5">
    <source>
        <dbReference type="PROSITE" id="PS50118"/>
    </source>
</evidence>
<reference evidence="6 7" key="1">
    <citation type="submission" date="2020-07" db="EMBL/GenBank/DDBJ databases">
        <title>Comparative genomics of pyrophilous fungi reveals a link between fire events and developmental genes.</title>
        <authorList>
            <consortium name="DOE Joint Genome Institute"/>
            <person name="Steindorff A.S."/>
            <person name="Carver A."/>
            <person name="Calhoun S."/>
            <person name="Stillman K."/>
            <person name="Liu H."/>
            <person name="Lipzen A."/>
            <person name="Pangilinan J."/>
            <person name="Labutti K."/>
            <person name="Bruns T.D."/>
            <person name="Grigoriev I.V."/>
        </authorList>
    </citation>
    <scope>NUCLEOTIDE SEQUENCE [LARGE SCALE GENOMIC DNA]</scope>
    <source>
        <strain evidence="6 7">CBS 144469</strain>
    </source>
</reference>
<evidence type="ECO:0000256" key="4">
    <source>
        <dbReference type="SAM" id="MobiDB-lite"/>
    </source>
</evidence>
<keyword evidence="7" id="KW-1185">Reference proteome</keyword>